<dbReference type="EMBL" id="JAKZFC010000001">
    <property type="protein sequence ID" value="MCH7320577.1"/>
    <property type="molecule type" value="Genomic_DNA"/>
</dbReference>
<dbReference type="InterPro" id="IPR051922">
    <property type="entry name" value="Bact_Sporulation_Assoc"/>
</dbReference>
<sequence>MKKIILTLLVISLFLTPVFMQKGETKQSISTIETPKDECPIFIKINNTSIPLEEYLVGVLAGEMPASFHEEALKAQAIASRTYVLKQTNNGQTPILATTAHQVFNDKDLREERWKAAFAQNEQKVQQAVEQTKQQVLTYNDQLITAMFHASSFEQTESAQNYSNSIVPYLQSVSSPEPLEETETTYTYSELNKLLKQNFTMAQYKNTKVSINSSGRVQSITIANKTWSGREMRELLNLRATHFTWQSTTKGITLTTLGYGHGVGMSQEGANTLAQGGTTAQEILAHYYPNTTLQTFNYCQK</sequence>
<dbReference type="PANTHER" id="PTHR30032">
    <property type="entry name" value="N-ACETYLMURAMOYL-L-ALANINE AMIDASE-RELATED"/>
    <property type="match status" value="1"/>
</dbReference>
<gene>
    <name evidence="2" type="primary">spoIID</name>
    <name evidence="2" type="ORF">LZ480_01650</name>
</gene>
<keyword evidence="3" id="KW-1185">Reference proteome</keyword>
<dbReference type="Proteomes" id="UP001316087">
    <property type="component" value="Unassembled WGS sequence"/>
</dbReference>
<dbReference type="PANTHER" id="PTHR30032:SF4">
    <property type="entry name" value="AMIDASE ENHANCER"/>
    <property type="match status" value="1"/>
</dbReference>
<evidence type="ECO:0000313" key="2">
    <source>
        <dbReference type="EMBL" id="MCH7320577.1"/>
    </source>
</evidence>
<dbReference type="NCBIfam" id="TIGR02669">
    <property type="entry name" value="SpoIID_LytB"/>
    <property type="match status" value="1"/>
</dbReference>
<dbReference type="Pfam" id="PF08486">
    <property type="entry name" value="SpoIID"/>
    <property type="match status" value="1"/>
</dbReference>
<dbReference type="InterPro" id="IPR013693">
    <property type="entry name" value="SpoIID/LytB_N"/>
</dbReference>
<proteinExistence type="predicted"/>
<feature type="domain" description="Sporulation stage II protein D amidase enhancer LytB N-terminal" evidence="1">
    <location>
        <begin position="49"/>
        <end position="139"/>
    </location>
</feature>
<evidence type="ECO:0000259" key="1">
    <source>
        <dbReference type="Pfam" id="PF08486"/>
    </source>
</evidence>
<name>A0ABS9U8B0_9BACL</name>
<evidence type="ECO:0000313" key="3">
    <source>
        <dbReference type="Proteomes" id="UP001316087"/>
    </source>
</evidence>
<reference evidence="2 3" key="1">
    <citation type="submission" date="2022-03" db="EMBL/GenBank/DDBJ databases">
        <authorList>
            <person name="Jo J.-H."/>
            <person name="Im W.-T."/>
        </authorList>
    </citation>
    <scope>NUCLEOTIDE SEQUENCE [LARGE SCALE GENOMIC DNA]</scope>
    <source>
        <strain evidence="2 3">MA9</strain>
    </source>
</reference>
<accession>A0ABS9U8B0</accession>
<dbReference type="RefSeq" id="WP_241367591.1">
    <property type="nucleotide sequence ID" value="NZ_JAKZFC010000001.1"/>
</dbReference>
<dbReference type="InterPro" id="IPR013486">
    <property type="entry name" value="SpoIID/LytB"/>
</dbReference>
<comment type="caution">
    <text evidence="2">The sequence shown here is derived from an EMBL/GenBank/DDBJ whole genome shotgun (WGS) entry which is preliminary data.</text>
</comment>
<protein>
    <submittedName>
        <fullName evidence="2">Stage II sporulation protein D</fullName>
    </submittedName>
</protein>
<dbReference type="InterPro" id="IPR014225">
    <property type="entry name" value="Spore_II_D_firmicutes"/>
</dbReference>
<dbReference type="NCBIfam" id="TIGR02870">
    <property type="entry name" value="spore_II_D"/>
    <property type="match status" value="1"/>
</dbReference>
<organism evidence="2 3">
    <name type="scientific">Solibacillus palustris</name>
    <dbReference type="NCBI Taxonomy" id="2908203"/>
    <lineage>
        <taxon>Bacteria</taxon>
        <taxon>Bacillati</taxon>
        <taxon>Bacillota</taxon>
        <taxon>Bacilli</taxon>
        <taxon>Bacillales</taxon>
        <taxon>Caryophanaceae</taxon>
        <taxon>Solibacillus</taxon>
    </lineage>
</organism>